<keyword evidence="4" id="KW-1185">Reference proteome</keyword>
<gene>
    <name evidence="2" type="ordered locus">Cyan7822_6183</name>
    <name evidence="3" type="ordered locus">Cyan7822_6404</name>
</gene>
<dbReference type="Proteomes" id="UP000008206">
    <property type="component" value="Plasmid Cy782201"/>
</dbReference>
<reference evidence="3" key="2">
    <citation type="submission" date="2010-09" db="EMBL/GenBank/DDBJ databases">
        <title>Complete sequence of Plasmid2 of Cyanothece sp. PCC 7822.</title>
        <authorList>
            <consortium name="US DOE Joint Genome Institute"/>
            <person name="Lucas S."/>
            <person name="Copeland A."/>
            <person name="Lapidus A."/>
            <person name="Cheng J.-F."/>
            <person name="Bruce D."/>
            <person name="Goodwin L."/>
            <person name="Pitluck S."/>
            <person name="Saunders E."/>
            <person name="Brettin T."/>
            <person name="Detter J.C."/>
            <person name="Han C."/>
            <person name="Land M."/>
            <person name="Hauser L."/>
            <person name="Chang Y.-J."/>
            <person name="Jeffries C."/>
            <person name="Kyrpides N."/>
            <person name="Ivanova N."/>
            <person name="Mikhailova N."/>
            <person name="Pakrasi H."/>
            <person name="Sherman L."/>
            <person name="Woyke T."/>
        </authorList>
    </citation>
    <scope>NUCLEOTIDE SEQUENCE</scope>
    <source>
        <strain evidence="3">PCC 7822</strain>
        <plasmid evidence="3">Cy782202</plasmid>
    </source>
</reference>
<evidence type="ECO:0000259" key="1">
    <source>
        <dbReference type="PROSITE" id="PS50943"/>
    </source>
</evidence>
<dbReference type="InterPro" id="IPR001387">
    <property type="entry name" value="Cro/C1-type_HTH"/>
</dbReference>
<dbReference type="SMART" id="SM00530">
    <property type="entry name" value="HTH_XRE"/>
    <property type="match status" value="1"/>
</dbReference>
<proteinExistence type="predicted"/>
<reference evidence="2" key="1">
    <citation type="submission" date="2010-09" db="EMBL/GenBank/DDBJ databases">
        <title>Complete sequence of Plasmid1 of Cyanothece sp. PCC 7822.</title>
        <authorList>
            <consortium name="US DOE Joint Genome Institute"/>
            <person name="Lucas S."/>
            <person name="Copeland A."/>
            <person name="Lapidus A."/>
            <person name="Cheng J.-F."/>
            <person name="Bruce D."/>
            <person name="Goodwin L."/>
            <person name="Pitluck S."/>
            <person name="Saunders E."/>
            <person name="Brettin T."/>
            <person name="Detter J.C."/>
            <person name="Han C."/>
            <person name="Land M."/>
            <person name="Hauser L."/>
            <person name="Chang Y.-J."/>
            <person name="Jeffries C."/>
            <person name="Kyrpides N."/>
            <person name="Ivanova N."/>
            <person name="Mikhailova N."/>
            <person name="Pakrasi H."/>
            <person name="Sherman L."/>
            <person name="Woyke T."/>
        </authorList>
    </citation>
    <scope>NUCLEOTIDE SEQUENCE</scope>
    <source>
        <strain evidence="2">PCC 7822</strain>
        <plasmid evidence="2">Cy782201</plasmid>
    </source>
</reference>
<evidence type="ECO:0000313" key="3">
    <source>
        <dbReference type="EMBL" id="ADN18188.1"/>
    </source>
</evidence>
<organism evidence="2 4">
    <name type="scientific">Gloeothece verrucosa (strain PCC 7822)</name>
    <name type="common">Cyanothece sp. (strain PCC 7822)</name>
    <dbReference type="NCBI Taxonomy" id="497965"/>
    <lineage>
        <taxon>Bacteria</taxon>
        <taxon>Bacillati</taxon>
        <taxon>Cyanobacteriota</taxon>
        <taxon>Cyanophyceae</taxon>
        <taxon>Oscillatoriophycideae</taxon>
        <taxon>Chroococcales</taxon>
        <taxon>Aphanothecaceae</taxon>
        <taxon>Gloeothece</taxon>
        <taxon>Gloeothece verrucosa</taxon>
    </lineage>
</organism>
<dbReference type="InterPro" id="IPR010982">
    <property type="entry name" value="Lambda_DNA-bd_dom_sf"/>
</dbReference>
<geneLocation type="plasmid" evidence="2 4">
    <name>Cy782201</name>
</geneLocation>
<keyword evidence="2" id="KW-0614">Plasmid</keyword>
<geneLocation type="plasmid" evidence="3 4">
    <name>Cy782202</name>
</geneLocation>
<accession>E0UM26</accession>
<evidence type="ECO:0000313" key="4">
    <source>
        <dbReference type="Proteomes" id="UP000008206"/>
    </source>
</evidence>
<dbReference type="SUPFAM" id="SSF47413">
    <property type="entry name" value="lambda repressor-like DNA-binding domains"/>
    <property type="match status" value="1"/>
</dbReference>
<dbReference type="KEGG" id="cyj:Cyan7822_6404"/>
<dbReference type="PROSITE" id="PS50943">
    <property type="entry name" value="HTH_CROC1"/>
    <property type="match status" value="1"/>
</dbReference>
<dbReference type="KEGG" id="cyj:Cyan7822_6183"/>
<dbReference type="HOGENOM" id="CLU_2552583_0_0_3"/>
<dbReference type="AlphaFoldDB" id="E0UM26"/>
<protein>
    <submittedName>
        <fullName evidence="2">Helix-turn-helix domain protein</fullName>
    </submittedName>
</protein>
<dbReference type="Proteomes" id="UP000008206">
    <property type="component" value="Plasmid Cy782202"/>
</dbReference>
<sequence length="82" mass="9496">MLLPIMTKDLRFICNLKQILEEKNLNQSELHRKSGVSMTTIRNLTSGAILERIDRGSTAKLLEALDCSFDQLYKIEWLEIED</sequence>
<evidence type="ECO:0000313" key="2">
    <source>
        <dbReference type="EMBL" id="ADN18006.1"/>
    </source>
</evidence>
<feature type="domain" description="HTH cro/C1-type" evidence="1">
    <location>
        <begin position="16"/>
        <end position="72"/>
    </location>
</feature>
<reference evidence="4" key="3">
    <citation type="journal article" date="2011" name="MBio">
        <title>Novel metabolic attributes of the genus Cyanothece, comprising a group of unicellular nitrogen-fixing Cyanobacteria.</title>
        <authorList>
            <person name="Bandyopadhyay A."/>
            <person name="Elvitigala T."/>
            <person name="Welsh E."/>
            <person name="Stockel J."/>
            <person name="Liberton M."/>
            <person name="Min H."/>
            <person name="Sherman L.A."/>
            <person name="Pakrasi H.B."/>
        </authorList>
    </citation>
    <scope>NUCLEOTIDE SEQUENCE [LARGE SCALE GENOMIC DNA]</scope>
    <source>
        <strain evidence="4">PCC 7822</strain>
        <plasmid evidence="4">Cy782201</plasmid>
        <plasmid evidence="4">Cy782202</plasmid>
    </source>
</reference>
<dbReference type="CDD" id="cd00093">
    <property type="entry name" value="HTH_XRE"/>
    <property type="match status" value="1"/>
</dbReference>
<dbReference type="EMBL" id="CP002199">
    <property type="protein sequence ID" value="ADN18006.1"/>
    <property type="molecule type" value="Genomic_DNA"/>
</dbReference>
<dbReference type="Gene3D" id="1.10.260.40">
    <property type="entry name" value="lambda repressor-like DNA-binding domains"/>
    <property type="match status" value="1"/>
</dbReference>
<name>E0UM26_GLOV7</name>
<dbReference type="GO" id="GO:0003677">
    <property type="term" value="F:DNA binding"/>
    <property type="evidence" value="ECO:0007669"/>
    <property type="project" value="InterPro"/>
</dbReference>
<dbReference type="EMBL" id="CP002200">
    <property type="protein sequence ID" value="ADN18188.1"/>
    <property type="molecule type" value="Genomic_DNA"/>
</dbReference>
<dbReference type="Pfam" id="PF13443">
    <property type="entry name" value="HTH_26"/>
    <property type="match status" value="1"/>
</dbReference>